<dbReference type="STRING" id="7868.ENSCMIP00000031428"/>
<dbReference type="AlphaFoldDB" id="A0A4W3IZG1"/>
<proteinExistence type="predicted"/>
<dbReference type="InterPro" id="IPR017970">
    <property type="entry name" value="Homeobox_CS"/>
</dbReference>
<dbReference type="PROSITE" id="PS50071">
    <property type="entry name" value="HOMEOBOX_2"/>
    <property type="match status" value="1"/>
</dbReference>
<dbReference type="GO" id="GO:0005634">
    <property type="term" value="C:nucleus"/>
    <property type="evidence" value="ECO:0007669"/>
    <property type="project" value="UniProtKB-SubCell"/>
</dbReference>
<dbReference type="SUPFAM" id="SSF46689">
    <property type="entry name" value="Homeodomain-like"/>
    <property type="match status" value="1"/>
</dbReference>
<dbReference type="GO" id="GO:0000978">
    <property type="term" value="F:RNA polymerase II cis-regulatory region sequence-specific DNA binding"/>
    <property type="evidence" value="ECO:0007669"/>
    <property type="project" value="TreeGrafter"/>
</dbReference>
<reference evidence="10" key="3">
    <citation type="journal article" date="2014" name="Nature">
        <title>Elephant shark genome provides unique insights into gnathostome evolution.</title>
        <authorList>
            <consortium name="International Elephant Shark Genome Sequencing Consortium"/>
            <person name="Venkatesh B."/>
            <person name="Lee A.P."/>
            <person name="Ravi V."/>
            <person name="Maurya A.K."/>
            <person name="Lian M.M."/>
            <person name="Swann J.B."/>
            <person name="Ohta Y."/>
            <person name="Flajnik M.F."/>
            <person name="Sutoh Y."/>
            <person name="Kasahara M."/>
            <person name="Hoon S."/>
            <person name="Gangu V."/>
            <person name="Roy S.W."/>
            <person name="Irimia M."/>
            <person name="Korzh V."/>
            <person name="Kondrychyn I."/>
            <person name="Lim Z.W."/>
            <person name="Tay B.H."/>
            <person name="Tohari S."/>
            <person name="Kong K.W."/>
            <person name="Ho S."/>
            <person name="Lorente-Galdos B."/>
            <person name="Quilez J."/>
            <person name="Marques-Bonet T."/>
            <person name="Raney B.J."/>
            <person name="Ingham P.W."/>
            <person name="Tay A."/>
            <person name="Hillier L.W."/>
            <person name="Minx P."/>
            <person name="Boehm T."/>
            <person name="Wilson R.K."/>
            <person name="Brenner S."/>
            <person name="Warren W.C."/>
        </authorList>
    </citation>
    <scope>NUCLEOTIDE SEQUENCE [LARGE SCALE GENOMIC DNA]</scope>
</reference>
<evidence type="ECO:0000313" key="9">
    <source>
        <dbReference type="Ensembl" id="ENSCMIP00000031428.1"/>
    </source>
</evidence>
<dbReference type="GO" id="GO:0000981">
    <property type="term" value="F:DNA-binding transcription factor activity, RNA polymerase II-specific"/>
    <property type="evidence" value="ECO:0007669"/>
    <property type="project" value="InterPro"/>
</dbReference>
<feature type="region of interest" description="Disordered" evidence="7">
    <location>
        <begin position="182"/>
        <end position="236"/>
    </location>
</feature>
<dbReference type="Proteomes" id="UP000314986">
    <property type="component" value="Unassembled WGS sequence"/>
</dbReference>
<dbReference type="PANTHER" id="PTHR24324:SF5">
    <property type="entry name" value="HEMATOPOIETICALLY-EXPRESSED HOMEOBOX PROTEIN HHEX"/>
    <property type="match status" value="1"/>
</dbReference>
<dbReference type="PROSITE" id="PS00027">
    <property type="entry name" value="HOMEOBOX_1"/>
    <property type="match status" value="1"/>
</dbReference>
<accession>A0A4W3IZG1</accession>
<comment type="subcellular location">
    <subcellularLocation>
        <location evidence="1 5 6">Nucleus</location>
    </subcellularLocation>
</comment>
<dbReference type="Ensembl" id="ENSCMIT00000031908.1">
    <property type="protein sequence ID" value="ENSCMIP00000031428.1"/>
    <property type="gene ID" value="ENSCMIG00000013487.1"/>
</dbReference>
<evidence type="ECO:0000256" key="4">
    <source>
        <dbReference type="ARBA" id="ARBA00023242"/>
    </source>
</evidence>
<dbReference type="InterPro" id="IPR009057">
    <property type="entry name" value="Homeodomain-like_sf"/>
</dbReference>
<reference evidence="9" key="5">
    <citation type="submission" date="2025-09" db="UniProtKB">
        <authorList>
            <consortium name="Ensembl"/>
        </authorList>
    </citation>
    <scope>IDENTIFICATION</scope>
</reference>
<dbReference type="Pfam" id="PF00046">
    <property type="entry name" value="Homeodomain"/>
    <property type="match status" value="1"/>
</dbReference>
<evidence type="ECO:0000256" key="2">
    <source>
        <dbReference type="ARBA" id="ARBA00023125"/>
    </source>
</evidence>
<evidence type="ECO:0000256" key="7">
    <source>
        <dbReference type="SAM" id="MobiDB-lite"/>
    </source>
</evidence>
<evidence type="ECO:0000256" key="3">
    <source>
        <dbReference type="ARBA" id="ARBA00023155"/>
    </source>
</evidence>
<dbReference type="InParanoid" id="A0A4W3IZG1"/>
<evidence type="ECO:0000259" key="8">
    <source>
        <dbReference type="PROSITE" id="PS50071"/>
    </source>
</evidence>
<keyword evidence="2 5" id="KW-0238">DNA-binding</keyword>
<reference evidence="10" key="1">
    <citation type="journal article" date="2006" name="Science">
        <title>Ancient noncoding elements conserved in the human genome.</title>
        <authorList>
            <person name="Venkatesh B."/>
            <person name="Kirkness E.F."/>
            <person name="Loh Y.H."/>
            <person name="Halpern A.L."/>
            <person name="Lee A.P."/>
            <person name="Johnson J."/>
            <person name="Dandona N."/>
            <person name="Viswanathan L.D."/>
            <person name="Tay A."/>
            <person name="Venter J.C."/>
            <person name="Strausberg R.L."/>
            <person name="Brenner S."/>
        </authorList>
    </citation>
    <scope>NUCLEOTIDE SEQUENCE [LARGE SCALE GENOMIC DNA]</scope>
</reference>
<reference evidence="9" key="4">
    <citation type="submission" date="2025-08" db="UniProtKB">
        <authorList>
            <consortium name="Ensembl"/>
        </authorList>
    </citation>
    <scope>IDENTIFICATION</scope>
</reference>
<dbReference type="SMART" id="SM00389">
    <property type="entry name" value="HOX"/>
    <property type="match status" value="1"/>
</dbReference>
<reference evidence="10" key="2">
    <citation type="journal article" date="2007" name="PLoS Biol.">
        <title>Survey sequencing and comparative analysis of the elephant shark (Callorhinchus milii) genome.</title>
        <authorList>
            <person name="Venkatesh B."/>
            <person name="Kirkness E.F."/>
            <person name="Loh Y.H."/>
            <person name="Halpern A.L."/>
            <person name="Lee A.P."/>
            <person name="Johnson J."/>
            <person name="Dandona N."/>
            <person name="Viswanathan L.D."/>
            <person name="Tay A."/>
            <person name="Venter J.C."/>
            <person name="Strausberg R.L."/>
            <person name="Brenner S."/>
        </authorList>
    </citation>
    <scope>NUCLEOTIDE SEQUENCE [LARGE SCALE GENOMIC DNA]</scope>
</reference>
<dbReference type="InterPro" id="IPR020479">
    <property type="entry name" value="HD_metazoa"/>
</dbReference>
<name>A0A4W3IZG1_CALMI</name>
<evidence type="ECO:0000256" key="1">
    <source>
        <dbReference type="ARBA" id="ARBA00004123"/>
    </source>
</evidence>
<organism evidence="9 10">
    <name type="scientific">Callorhinchus milii</name>
    <name type="common">Ghost shark</name>
    <dbReference type="NCBI Taxonomy" id="7868"/>
    <lineage>
        <taxon>Eukaryota</taxon>
        <taxon>Metazoa</taxon>
        <taxon>Chordata</taxon>
        <taxon>Craniata</taxon>
        <taxon>Vertebrata</taxon>
        <taxon>Chondrichthyes</taxon>
        <taxon>Holocephali</taxon>
        <taxon>Chimaeriformes</taxon>
        <taxon>Callorhinchidae</taxon>
        <taxon>Callorhinchus</taxon>
    </lineage>
</organism>
<dbReference type="InterPro" id="IPR051000">
    <property type="entry name" value="Homeobox_DNA-bind_prot"/>
</dbReference>
<sequence length="236" mass="27015">MEFEDERPQIDPFPLHPPAPTPFLIKDILRLGTSTSQYQPTSSMSGPAANCPTFPGPVPLRVTDYHVCHPLHLAWHQPLHCPPSLTTTPQLYNTAFLDLPPSLCRPLPLGRGYLWSSLAHRQAHKRKGGQVRFSNNQTHELERKFDCQKYLSPPERKRLARALILSERQVKTWFQNRRAKWRRRKQDHMEEDEKPSWYDNMRDAPAVMPVKPTASPGMAASTGHREPSISECPTMA</sequence>
<evidence type="ECO:0000256" key="5">
    <source>
        <dbReference type="PROSITE-ProRule" id="PRU00108"/>
    </source>
</evidence>
<dbReference type="PANTHER" id="PTHR24324">
    <property type="entry name" value="HOMEOBOX PROTEIN HHEX"/>
    <property type="match status" value="1"/>
</dbReference>
<feature type="DNA-binding region" description="Homeobox" evidence="5">
    <location>
        <begin position="126"/>
        <end position="185"/>
    </location>
</feature>
<evidence type="ECO:0000256" key="6">
    <source>
        <dbReference type="RuleBase" id="RU000682"/>
    </source>
</evidence>
<evidence type="ECO:0000313" key="10">
    <source>
        <dbReference type="Proteomes" id="UP000314986"/>
    </source>
</evidence>
<dbReference type="GO" id="GO:0030154">
    <property type="term" value="P:cell differentiation"/>
    <property type="evidence" value="ECO:0007669"/>
    <property type="project" value="TreeGrafter"/>
</dbReference>
<dbReference type="Gene3D" id="1.10.10.60">
    <property type="entry name" value="Homeodomain-like"/>
    <property type="match status" value="1"/>
</dbReference>
<dbReference type="InterPro" id="IPR001356">
    <property type="entry name" value="HD"/>
</dbReference>
<keyword evidence="10" id="KW-1185">Reference proteome</keyword>
<dbReference type="GeneTree" id="ENSGT00940000166815"/>
<dbReference type="PRINTS" id="PR00024">
    <property type="entry name" value="HOMEOBOX"/>
</dbReference>
<dbReference type="CDD" id="cd00086">
    <property type="entry name" value="homeodomain"/>
    <property type="match status" value="1"/>
</dbReference>
<protein>
    <submittedName>
        <fullName evidence="9">Hematopoietically-expressed homeobox protein hhex-like</fullName>
    </submittedName>
</protein>
<keyword evidence="3 5" id="KW-0371">Homeobox</keyword>
<keyword evidence="4 5" id="KW-0539">Nucleus</keyword>
<feature type="domain" description="Homeobox" evidence="8">
    <location>
        <begin position="124"/>
        <end position="184"/>
    </location>
</feature>
<dbReference type="FunFam" id="1.10.10.60:FF:000721">
    <property type="entry name" value="Hematopoietically-expressed homeobox protein HHEX"/>
    <property type="match status" value="1"/>
</dbReference>